<dbReference type="EMBL" id="LUCH01000233">
    <property type="protein sequence ID" value="KAF5405713.1"/>
    <property type="molecule type" value="Genomic_DNA"/>
</dbReference>
<evidence type="ECO:0000313" key="3">
    <source>
        <dbReference type="Proteomes" id="UP000748531"/>
    </source>
</evidence>
<gene>
    <name evidence="2" type="ORF">PHET_00795</name>
</gene>
<reference evidence="2" key="1">
    <citation type="submission" date="2019-05" db="EMBL/GenBank/DDBJ databases">
        <title>Annotation for the trematode Paragonimus heterotremus.</title>
        <authorList>
            <person name="Choi Y.-J."/>
        </authorList>
    </citation>
    <scope>NUCLEOTIDE SEQUENCE</scope>
    <source>
        <strain evidence="2">LC</strain>
    </source>
</reference>
<comment type="caution">
    <text evidence="2">The sequence shown here is derived from an EMBL/GenBank/DDBJ whole genome shotgun (WGS) entry which is preliminary data.</text>
</comment>
<keyword evidence="3" id="KW-1185">Reference proteome</keyword>
<organism evidence="2 3">
    <name type="scientific">Paragonimus heterotremus</name>
    <dbReference type="NCBI Taxonomy" id="100268"/>
    <lineage>
        <taxon>Eukaryota</taxon>
        <taxon>Metazoa</taxon>
        <taxon>Spiralia</taxon>
        <taxon>Lophotrochozoa</taxon>
        <taxon>Platyhelminthes</taxon>
        <taxon>Trematoda</taxon>
        <taxon>Digenea</taxon>
        <taxon>Plagiorchiida</taxon>
        <taxon>Troglotremata</taxon>
        <taxon>Troglotrematidae</taxon>
        <taxon>Paragonimus</taxon>
    </lineage>
</organism>
<evidence type="ECO:0000256" key="1">
    <source>
        <dbReference type="SAM" id="SignalP"/>
    </source>
</evidence>
<evidence type="ECO:0008006" key="4">
    <source>
        <dbReference type="Google" id="ProtNLM"/>
    </source>
</evidence>
<dbReference type="OrthoDB" id="6239815at2759"/>
<keyword evidence="1" id="KW-0732">Signal</keyword>
<evidence type="ECO:0000313" key="2">
    <source>
        <dbReference type="EMBL" id="KAF5405713.1"/>
    </source>
</evidence>
<dbReference type="AlphaFoldDB" id="A0A8J4WJN8"/>
<dbReference type="Proteomes" id="UP000748531">
    <property type="component" value="Unassembled WGS sequence"/>
</dbReference>
<name>A0A8J4WJN8_9TREM</name>
<accession>A0A8J4WJN8</accession>
<feature type="signal peptide" evidence="1">
    <location>
        <begin position="1"/>
        <end position="24"/>
    </location>
</feature>
<sequence length="257" mass="29715">MMLRNFVHFIMAVFFLTILWQTAAHSCLPRPNDHESVHCFQLVGQTSDFCQANEMCATHMYLQPRLSCFLAGLSLYPYMGGPQQSEFYWTSVNNFMRQDMNQNSWLDAEALEFGGRSFELNDRLKTNQTSVIYGRASSLYFAQEPMKFNLSVYCEVIEVMNYSTLITSQKYGWVTDWHPNEAASKLDTFPRCLSKQIVRSALLCTFKCTTNSQCKSAYYNQVTHQCIIALYVDTLLPFSEMGDPANWQRYARLQTVN</sequence>
<protein>
    <recommendedName>
        <fullName evidence="4">Apple domain-containing protein</fullName>
    </recommendedName>
</protein>
<proteinExistence type="predicted"/>
<feature type="chain" id="PRO_5035193162" description="Apple domain-containing protein" evidence="1">
    <location>
        <begin position="25"/>
        <end position="257"/>
    </location>
</feature>